<dbReference type="AlphaFoldDB" id="A0AAD7K3R3"/>
<accession>A0AAD7K3R3</accession>
<organism evidence="2 3">
    <name type="scientific">Mycena metata</name>
    <dbReference type="NCBI Taxonomy" id="1033252"/>
    <lineage>
        <taxon>Eukaryota</taxon>
        <taxon>Fungi</taxon>
        <taxon>Dikarya</taxon>
        <taxon>Basidiomycota</taxon>
        <taxon>Agaricomycotina</taxon>
        <taxon>Agaricomycetes</taxon>
        <taxon>Agaricomycetidae</taxon>
        <taxon>Agaricales</taxon>
        <taxon>Marasmiineae</taxon>
        <taxon>Mycenaceae</taxon>
        <taxon>Mycena</taxon>
    </lineage>
</organism>
<proteinExistence type="predicted"/>
<name>A0AAD7K3R3_9AGAR</name>
<protein>
    <submittedName>
        <fullName evidence="2">Uncharacterized protein</fullName>
    </submittedName>
</protein>
<evidence type="ECO:0000313" key="2">
    <source>
        <dbReference type="EMBL" id="KAJ7777468.1"/>
    </source>
</evidence>
<evidence type="ECO:0000313" key="3">
    <source>
        <dbReference type="Proteomes" id="UP001215598"/>
    </source>
</evidence>
<gene>
    <name evidence="2" type="ORF">B0H16DRAFT_1505614</name>
</gene>
<feature type="region of interest" description="Disordered" evidence="1">
    <location>
        <begin position="1"/>
        <end position="135"/>
    </location>
</feature>
<feature type="compositionally biased region" description="Polar residues" evidence="1">
    <location>
        <begin position="46"/>
        <end position="72"/>
    </location>
</feature>
<dbReference type="Proteomes" id="UP001215598">
    <property type="component" value="Unassembled WGS sequence"/>
</dbReference>
<reference evidence="2" key="1">
    <citation type="submission" date="2023-03" db="EMBL/GenBank/DDBJ databases">
        <title>Massive genome expansion in bonnet fungi (Mycena s.s.) driven by repeated elements and novel gene families across ecological guilds.</title>
        <authorList>
            <consortium name="Lawrence Berkeley National Laboratory"/>
            <person name="Harder C.B."/>
            <person name="Miyauchi S."/>
            <person name="Viragh M."/>
            <person name="Kuo A."/>
            <person name="Thoen E."/>
            <person name="Andreopoulos B."/>
            <person name="Lu D."/>
            <person name="Skrede I."/>
            <person name="Drula E."/>
            <person name="Henrissat B."/>
            <person name="Morin E."/>
            <person name="Kohler A."/>
            <person name="Barry K."/>
            <person name="LaButti K."/>
            <person name="Morin E."/>
            <person name="Salamov A."/>
            <person name="Lipzen A."/>
            <person name="Mereny Z."/>
            <person name="Hegedus B."/>
            <person name="Baldrian P."/>
            <person name="Stursova M."/>
            <person name="Weitz H."/>
            <person name="Taylor A."/>
            <person name="Grigoriev I.V."/>
            <person name="Nagy L.G."/>
            <person name="Martin F."/>
            <person name="Kauserud H."/>
        </authorList>
    </citation>
    <scope>NUCLEOTIDE SEQUENCE</scope>
    <source>
        <strain evidence="2">CBHHK182m</strain>
    </source>
</reference>
<feature type="region of interest" description="Disordered" evidence="1">
    <location>
        <begin position="149"/>
        <end position="196"/>
    </location>
</feature>
<feature type="compositionally biased region" description="Basic residues" evidence="1">
    <location>
        <begin position="168"/>
        <end position="182"/>
    </location>
</feature>
<feature type="compositionally biased region" description="Low complexity" evidence="1">
    <location>
        <begin position="151"/>
        <end position="163"/>
    </location>
</feature>
<dbReference type="EMBL" id="JARKIB010000008">
    <property type="protein sequence ID" value="KAJ7777468.1"/>
    <property type="molecule type" value="Genomic_DNA"/>
</dbReference>
<sequence>MDPQRFPAAKRILLSTKEPPPGLASHLRKVKVDESRASAPRKISSLPENFTRQAGSTTVPNARSRHGLTQVSVPAHTPLPPLAGPSSIAPMAKPSLKRPRTSQPEATPVLAEVKPEDRPTATAVPPSTKRPRKHVRRALVPETIKWMVVKTLSSPPTSPPTRGGSRGGRGRGAGRGRGRGRGRGGAGMMSEPVLPHNTTQASPVALVDVSDESATQASDSQQFKPRQWSSSKEELFAILPGLGHNVNGIATEIFETPIVFLDGTNGISISNTCRIPNIGMDITMSVYYLSRLYEI</sequence>
<evidence type="ECO:0000256" key="1">
    <source>
        <dbReference type="SAM" id="MobiDB-lite"/>
    </source>
</evidence>
<comment type="caution">
    <text evidence="2">The sequence shown here is derived from an EMBL/GenBank/DDBJ whole genome shotgun (WGS) entry which is preliminary data.</text>
</comment>
<keyword evidence="3" id="KW-1185">Reference proteome</keyword>